<evidence type="ECO:0000313" key="14">
    <source>
        <dbReference type="EMBL" id="ULU13678.1"/>
    </source>
</evidence>
<sequence length="373" mass="41331">MLSVPMRTAASRCLTTTSSGSIRHLRLHLNPVFATCQTRNISSADVFKFTESAATSSELPPLPTPPAPGLSLDEIIASGESVLEELGLWSWWKPSSYFRWALESMHMHLDIPWWLTIVATTITLRALLIGVPVMSQKLVAKQSMYRKEMNEFRDRIDEARKENNQLLQQQILLEQRDFLRSKDIRLGRQFMVMAANGAVFATQFFAIKKMVAVNYPGLSEGGALWFTDLTATDPYYALPFISAATMALVTKVGIEMGTTADQMPPVMRAFMSYGLPVVIFGVSSQFATGLCVYWTASNAVSLIYAAAFKVDAIRNIFGIPPVVPMPKTAVQKSAFSQVLKSYKDNKSIPPSIADLRQRDATSFKKAGRGKPIT</sequence>
<feature type="transmembrane region" description="Helical" evidence="12">
    <location>
        <begin position="111"/>
        <end position="134"/>
    </location>
</feature>
<comment type="subcellular location">
    <subcellularLocation>
        <location evidence="9">Membrane</location>
        <topology evidence="9">Multi-pass membrane protein</topology>
    </subcellularLocation>
    <subcellularLocation>
        <location evidence="1">Mitochondrion inner membrane</location>
        <topology evidence="1">Multi-pass membrane protein</topology>
    </subcellularLocation>
</comment>
<reference evidence="15 17" key="1">
    <citation type="submission" date="2022-04" db="EMBL/GenBank/DDBJ databases">
        <title>Chromosome-level reference genomes for two strains of Caenorhabditis briggsae: an improved platform for comparative genomics.</title>
        <authorList>
            <person name="Stevens L."/>
            <person name="Andersen E."/>
        </authorList>
    </citation>
    <scope>NUCLEOTIDE SEQUENCE [LARGE SCALE GENOMIC DNA]</scope>
    <source>
        <strain evidence="15">VX34</strain>
        <tissue evidence="15">Whole-organism</tissue>
    </source>
</reference>
<evidence type="ECO:0000256" key="2">
    <source>
        <dbReference type="ARBA" id="ARBA00009877"/>
    </source>
</evidence>
<dbReference type="EMBL" id="CP090891">
    <property type="protein sequence ID" value="ULU13678.1"/>
    <property type="molecule type" value="Genomic_DNA"/>
</dbReference>
<evidence type="ECO:0000256" key="6">
    <source>
        <dbReference type="ARBA" id="ARBA00022989"/>
    </source>
</evidence>
<comment type="similarity">
    <text evidence="2 9">Belongs to the OXA1/ALB3/YidC family.</text>
</comment>
<evidence type="ECO:0000256" key="10">
    <source>
        <dbReference type="SAM" id="Coils"/>
    </source>
</evidence>
<feature type="transmembrane region" description="Helical" evidence="12">
    <location>
        <begin position="275"/>
        <end position="296"/>
    </location>
</feature>
<dbReference type="Proteomes" id="UP000827892">
    <property type="component" value="Chromosome I"/>
</dbReference>
<evidence type="ECO:0000256" key="11">
    <source>
        <dbReference type="SAM" id="MobiDB-lite"/>
    </source>
</evidence>
<dbReference type="Pfam" id="PF02096">
    <property type="entry name" value="60KD_IMP"/>
    <property type="match status" value="1"/>
</dbReference>
<gene>
    <name evidence="14" type="ORF">L3Y34_016274</name>
    <name evidence="15" type="ORF">L5515_002338</name>
</gene>
<feature type="transmembrane region" description="Helical" evidence="12">
    <location>
        <begin position="235"/>
        <end position="254"/>
    </location>
</feature>
<evidence type="ECO:0000313" key="15">
    <source>
        <dbReference type="EMBL" id="UMM14611.1"/>
    </source>
</evidence>
<feature type="coiled-coil region" evidence="10">
    <location>
        <begin position="142"/>
        <end position="176"/>
    </location>
</feature>
<keyword evidence="4" id="KW-0999">Mitochondrion inner membrane</keyword>
<evidence type="ECO:0000256" key="5">
    <source>
        <dbReference type="ARBA" id="ARBA00022946"/>
    </source>
</evidence>
<keyword evidence="7" id="KW-0496">Mitochondrion</keyword>
<keyword evidence="8 12" id="KW-0472">Membrane</keyword>
<evidence type="ECO:0000259" key="13">
    <source>
        <dbReference type="Pfam" id="PF02096"/>
    </source>
</evidence>
<keyword evidence="5" id="KW-0809">Transit peptide</keyword>
<evidence type="ECO:0000256" key="7">
    <source>
        <dbReference type="ARBA" id="ARBA00023128"/>
    </source>
</evidence>
<dbReference type="EMBL" id="CP092620">
    <property type="protein sequence ID" value="UMM14611.1"/>
    <property type="molecule type" value="Genomic_DNA"/>
</dbReference>
<accession>A0AAE9E887</accession>
<dbReference type="GO" id="GO:0005743">
    <property type="term" value="C:mitochondrial inner membrane"/>
    <property type="evidence" value="ECO:0007669"/>
    <property type="project" value="UniProtKB-SubCell"/>
</dbReference>
<feature type="region of interest" description="Disordered" evidence="11">
    <location>
        <begin position="345"/>
        <end position="373"/>
    </location>
</feature>
<evidence type="ECO:0000256" key="9">
    <source>
        <dbReference type="RuleBase" id="RU003945"/>
    </source>
</evidence>
<evidence type="ECO:0000256" key="8">
    <source>
        <dbReference type="ARBA" id="ARBA00023136"/>
    </source>
</evidence>
<dbReference type="PANTHER" id="PTHR12428">
    <property type="entry name" value="OXA1"/>
    <property type="match status" value="1"/>
</dbReference>
<dbReference type="CDD" id="cd20069">
    <property type="entry name" value="5TM_Oxa1-like"/>
    <property type="match status" value="1"/>
</dbReference>
<keyword evidence="17" id="KW-1185">Reference proteome</keyword>
<evidence type="ECO:0000256" key="12">
    <source>
        <dbReference type="SAM" id="Phobius"/>
    </source>
</evidence>
<dbReference type="InterPro" id="IPR001708">
    <property type="entry name" value="YidC/ALB3/OXA1/COX18"/>
</dbReference>
<keyword evidence="6 12" id="KW-1133">Transmembrane helix</keyword>
<feature type="transmembrane region" description="Helical" evidence="12">
    <location>
        <begin position="190"/>
        <end position="207"/>
    </location>
</feature>
<keyword evidence="10" id="KW-0175">Coiled coil</keyword>
<name>A0AAE9E887_CAEBR</name>
<evidence type="ECO:0000256" key="4">
    <source>
        <dbReference type="ARBA" id="ARBA00022792"/>
    </source>
</evidence>
<proteinExistence type="inferred from homology"/>
<dbReference type="AlphaFoldDB" id="A0AAE9E887"/>
<evidence type="ECO:0000256" key="3">
    <source>
        <dbReference type="ARBA" id="ARBA00022692"/>
    </source>
</evidence>
<evidence type="ECO:0000256" key="1">
    <source>
        <dbReference type="ARBA" id="ARBA00004448"/>
    </source>
</evidence>
<protein>
    <recommendedName>
        <fullName evidence="13">Membrane insertase YidC/Oxa/ALB C-terminal domain-containing protein</fullName>
    </recommendedName>
</protein>
<dbReference type="InterPro" id="IPR028055">
    <property type="entry name" value="YidC/Oxa/ALB_C"/>
</dbReference>
<feature type="domain" description="Membrane insertase YidC/Oxa/ALB C-terminal" evidence="13">
    <location>
        <begin position="113"/>
        <end position="304"/>
    </location>
</feature>
<evidence type="ECO:0000313" key="16">
    <source>
        <dbReference type="Proteomes" id="UP000827892"/>
    </source>
</evidence>
<organism evidence="15 17">
    <name type="scientific">Caenorhabditis briggsae</name>
    <dbReference type="NCBI Taxonomy" id="6238"/>
    <lineage>
        <taxon>Eukaryota</taxon>
        <taxon>Metazoa</taxon>
        <taxon>Ecdysozoa</taxon>
        <taxon>Nematoda</taxon>
        <taxon>Chromadorea</taxon>
        <taxon>Rhabditida</taxon>
        <taxon>Rhabditina</taxon>
        <taxon>Rhabditomorpha</taxon>
        <taxon>Rhabditoidea</taxon>
        <taxon>Rhabditidae</taxon>
        <taxon>Peloderinae</taxon>
        <taxon>Caenorhabditis</taxon>
    </lineage>
</organism>
<keyword evidence="3 9" id="KW-0812">Transmembrane</keyword>
<evidence type="ECO:0000313" key="17">
    <source>
        <dbReference type="Proteomes" id="UP000829354"/>
    </source>
</evidence>
<dbReference type="PANTHER" id="PTHR12428:SF66">
    <property type="entry name" value="MITOCHONDRIAL INNER MEMBRANE PROTEIN OXA1L"/>
    <property type="match status" value="1"/>
</dbReference>
<dbReference type="GO" id="GO:0032977">
    <property type="term" value="F:membrane insertase activity"/>
    <property type="evidence" value="ECO:0007669"/>
    <property type="project" value="InterPro"/>
</dbReference>
<dbReference type="Proteomes" id="UP000829354">
    <property type="component" value="Chromosome I"/>
</dbReference>
<reference evidence="14 16" key="2">
    <citation type="submission" date="2022-05" db="EMBL/GenBank/DDBJ databases">
        <title>Chromosome-level reference genomes for two strains of Caenorhabditis briggsae: an improved platform for comparative genomics.</title>
        <authorList>
            <person name="Stevens L."/>
            <person name="Andersen E.C."/>
        </authorList>
    </citation>
    <scope>NUCLEOTIDE SEQUENCE [LARGE SCALE GENOMIC DNA]</scope>
    <source>
        <strain evidence="14">QX1410_ONT</strain>
        <tissue evidence="14">Whole-organism</tissue>
    </source>
</reference>